<keyword evidence="3" id="KW-1185">Reference proteome</keyword>
<evidence type="ECO:0000259" key="1">
    <source>
        <dbReference type="Pfam" id="PF05157"/>
    </source>
</evidence>
<organism evidence="2 3">
    <name type="scientific">Stigmatella ashevillensis</name>
    <dbReference type="NCBI Taxonomy" id="2995309"/>
    <lineage>
        <taxon>Bacteria</taxon>
        <taxon>Pseudomonadati</taxon>
        <taxon>Myxococcota</taxon>
        <taxon>Myxococcia</taxon>
        <taxon>Myxococcales</taxon>
        <taxon>Cystobacterineae</taxon>
        <taxon>Archangiaceae</taxon>
        <taxon>Stigmatella</taxon>
    </lineage>
</organism>
<evidence type="ECO:0000313" key="3">
    <source>
        <dbReference type="Proteomes" id="UP001221838"/>
    </source>
</evidence>
<accession>A0ABT5DPT0</accession>
<dbReference type="InterPro" id="IPR037257">
    <property type="entry name" value="T2SS_E_N_sf"/>
</dbReference>
<name>A0ABT5DPT0_9BACT</name>
<gene>
    <name evidence="2" type="ORF">POL68_38330</name>
</gene>
<dbReference type="Gene3D" id="3.30.300.160">
    <property type="entry name" value="Type II secretion system, protein E, N-terminal domain"/>
    <property type="match status" value="1"/>
</dbReference>
<comment type="caution">
    <text evidence="2">The sequence shown here is derived from an EMBL/GenBank/DDBJ whole genome shotgun (WGS) entry which is preliminary data.</text>
</comment>
<dbReference type="InterPro" id="IPR007831">
    <property type="entry name" value="T2SS_GspE_N"/>
</dbReference>
<sequence length="168" mass="19003">MRLGEWLVHNGALTPEQVETALAYQARWRCKFGQAVLELNMMPREPFLRLLAGHLKVPFIRPEQIDKVPATTVRKLRADVLSRLRVCPLRFEQVGTRGSVYLATHQPENLSLLDEAAFVTGLTIVPVLAMAEDIERTLRRHGILEGRHLEPIELPPEEEVRASVSAAR</sequence>
<dbReference type="Pfam" id="PF05157">
    <property type="entry name" value="MshEN"/>
    <property type="match status" value="1"/>
</dbReference>
<reference evidence="2 3" key="1">
    <citation type="submission" date="2022-11" db="EMBL/GenBank/DDBJ databases">
        <title>Minimal conservation of predation-associated metabolite biosynthetic gene clusters underscores biosynthetic potential of Myxococcota including descriptions for ten novel species: Archangium lansinium sp. nov., Myxococcus landrumus sp. nov., Nannocystis bai.</title>
        <authorList>
            <person name="Ahearne A."/>
            <person name="Stevens C."/>
            <person name="Dowd S."/>
        </authorList>
    </citation>
    <scope>NUCLEOTIDE SEQUENCE [LARGE SCALE GENOMIC DNA]</scope>
    <source>
        <strain evidence="2 3">NCWAL01</strain>
    </source>
</reference>
<dbReference type="EMBL" id="JAQNDM010000002">
    <property type="protein sequence ID" value="MDC0714376.1"/>
    <property type="molecule type" value="Genomic_DNA"/>
</dbReference>
<proteinExistence type="predicted"/>
<dbReference type="SUPFAM" id="SSF160246">
    <property type="entry name" value="EspE N-terminal domain-like"/>
    <property type="match status" value="1"/>
</dbReference>
<protein>
    <submittedName>
        <fullName evidence="2">Pilus assembly protein PilB</fullName>
    </submittedName>
</protein>
<feature type="domain" description="Type II secretion system protein GspE N-terminal" evidence="1">
    <location>
        <begin position="56"/>
        <end position="142"/>
    </location>
</feature>
<evidence type="ECO:0000313" key="2">
    <source>
        <dbReference type="EMBL" id="MDC0714376.1"/>
    </source>
</evidence>
<dbReference type="RefSeq" id="WP_272144997.1">
    <property type="nucleotide sequence ID" value="NZ_JAQNDM010000002.1"/>
</dbReference>
<dbReference type="Proteomes" id="UP001221838">
    <property type="component" value="Unassembled WGS sequence"/>
</dbReference>